<organism evidence="4 5">
    <name type="scientific">Tepidimonas sediminis</name>
    <dbReference type="NCBI Taxonomy" id="2588941"/>
    <lineage>
        <taxon>Bacteria</taxon>
        <taxon>Pseudomonadati</taxon>
        <taxon>Pseudomonadota</taxon>
        <taxon>Betaproteobacteria</taxon>
        <taxon>Burkholderiales</taxon>
        <taxon>Tepidimonas</taxon>
    </lineage>
</organism>
<evidence type="ECO:0000313" key="5">
    <source>
        <dbReference type="Proteomes" id="UP000320225"/>
    </source>
</evidence>
<proteinExistence type="predicted"/>
<reference evidence="4 5" key="1">
    <citation type="submission" date="2019-07" db="EMBL/GenBank/DDBJ databases">
        <title>Tepidimonas sediminis YIM 72259 draft genome.</title>
        <authorList>
            <person name="Da Costa M.S."/>
            <person name="Froufe H.J.C."/>
            <person name="Egas C."/>
            <person name="Albuquerque L."/>
        </authorList>
    </citation>
    <scope>NUCLEOTIDE SEQUENCE [LARGE SCALE GENOMIC DNA]</scope>
    <source>
        <strain evidence="4 5">YIM 72259</strain>
    </source>
</reference>
<dbReference type="EMBL" id="VJND01000017">
    <property type="protein sequence ID" value="TSE23458.1"/>
    <property type="molecule type" value="Genomic_DNA"/>
</dbReference>
<dbReference type="NCBIfam" id="TIGR00254">
    <property type="entry name" value="GGDEF"/>
    <property type="match status" value="1"/>
</dbReference>
<accession>A0A554WIR0</accession>
<dbReference type="Proteomes" id="UP000320225">
    <property type="component" value="Unassembled WGS sequence"/>
</dbReference>
<dbReference type="GO" id="GO:0043709">
    <property type="term" value="P:cell adhesion involved in single-species biofilm formation"/>
    <property type="evidence" value="ECO:0007669"/>
    <property type="project" value="TreeGrafter"/>
</dbReference>
<dbReference type="InterPro" id="IPR043128">
    <property type="entry name" value="Rev_trsase/Diguanyl_cyclase"/>
</dbReference>
<protein>
    <recommendedName>
        <fullName evidence="1">diguanylate cyclase</fullName>
        <ecNumber evidence="1">2.7.7.65</ecNumber>
    </recommendedName>
</protein>
<comment type="catalytic activity">
    <reaction evidence="2">
        <text>2 GTP = 3',3'-c-di-GMP + 2 diphosphate</text>
        <dbReference type="Rhea" id="RHEA:24898"/>
        <dbReference type="ChEBI" id="CHEBI:33019"/>
        <dbReference type="ChEBI" id="CHEBI:37565"/>
        <dbReference type="ChEBI" id="CHEBI:58805"/>
        <dbReference type="EC" id="2.7.7.65"/>
    </reaction>
</comment>
<dbReference type="Pfam" id="PF00990">
    <property type="entry name" value="GGDEF"/>
    <property type="match status" value="1"/>
</dbReference>
<evidence type="ECO:0000256" key="1">
    <source>
        <dbReference type="ARBA" id="ARBA00012528"/>
    </source>
</evidence>
<feature type="domain" description="GGDEF" evidence="3">
    <location>
        <begin position="75"/>
        <end position="210"/>
    </location>
</feature>
<evidence type="ECO:0000313" key="4">
    <source>
        <dbReference type="EMBL" id="TSE23458.1"/>
    </source>
</evidence>
<dbReference type="RefSeq" id="WP_143896669.1">
    <property type="nucleotide sequence ID" value="NZ_VJND01000017.1"/>
</dbReference>
<dbReference type="PROSITE" id="PS50887">
    <property type="entry name" value="GGDEF"/>
    <property type="match status" value="1"/>
</dbReference>
<comment type="caution">
    <text evidence="4">The sequence shown here is derived from an EMBL/GenBank/DDBJ whole genome shotgun (WGS) entry which is preliminary data.</text>
</comment>
<dbReference type="PANTHER" id="PTHR45138">
    <property type="entry name" value="REGULATORY COMPONENTS OF SENSORY TRANSDUCTION SYSTEM"/>
    <property type="match status" value="1"/>
</dbReference>
<dbReference type="InterPro" id="IPR029787">
    <property type="entry name" value="Nucleotide_cyclase"/>
</dbReference>
<dbReference type="InterPro" id="IPR000160">
    <property type="entry name" value="GGDEF_dom"/>
</dbReference>
<gene>
    <name evidence="4" type="primary">pleD_4</name>
    <name evidence="4" type="ORF">Tsedi_02239</name>
</gene>
<dbReference type="GO" id="GO:1902201">
    <property type="term" value="P:negative regulation of bacterial-type flagellum-dependent cell motility"/>
    <property type="evidence" value="ECO:0007669"/>
    <property type="project" value="TreeGrafter"/>
</dbReference>
<dbReference type="PANTHER" id="PTHR45138:SF9">
    <property type="entry name" value="DIGUANYLATE CYCLASE DGCM-RELATED"/>
    <property type="match status" value="1"/>
</dbReference>
<name>A0A554WIR0_9BURK</name>
<dbReference type="GO" id="GO:0052621">
    <property type="term" value="F:diguanylate cyclase activity"/>
    <property type="evidence" value="ECO:0007669"/>
    <property type="project" value="UniProtKB-EC"/>
</dbReference>
<dbReference type="InterPro" id="IPR050469">
    <property type="entry name" value="Diguanylate_Cyclase"/>
</dbReference>
<keyword evidence="5" id="KW-1185">Reference proteome</keyword>
<dbReference type="GO" id="GO:0005886">
    <property type="term" value="C:plasma membrane"/>
    <property type="evidence" value="ECO:0007669"/>
    <property type="project" value="TreeGrafter"/>
</dbReference>
<dbReference type="FunFam" id="3.30.70.270:FF:000001">
    <property type="entry name" value="Diguanylate cyclase domain protein"/>
    <property type="match status" value="1"/>
</dbReference>
<dbReference type="OrthoDB" id="9813903at2"/>
<evidence type="ECO:0000259" key="3">
    <source>
        <dbReference type="PROSITE" id="PS50887"/>
    </source>
</evidence>
<evidence type="ECO:0000256" key="2">
    <source>
        <dbReference type="ARBA" id="ARBA00034247"/>
    </source>
</evidence>
<dbReference type="CDD" id="cd01949">
    <property type="entry name" value="GGDEF"/>
    <property type="match status" value="1"/>
</dbReference>
<dbReference type="Gene3D" id="3.30.70.270">
    <property type="match status" value="1"/>
</dbReference>
<sequence length="245" mass="26331">MDSSALQLDQARSLLRQAGVALPAAHDPPTAQEVQAIIDGLCLLSQRDALTGLPNRRAFEARARQELDRASRAGETPLLLLVDLDHFKMVNDRHGHAAGDAVLRTVAQALQRSVRPMDTVARLGGEEFAVLLPHVSPPRAAALAERVRAAVAAEPVTLPDGRLLPVTASVGGALAPPWVRTNLEHWLERADRQLYAAKAGGRNRVSLEGVAHTEVSAEEKNWLLGWMDGDGRMIADAAEAEPDVT</sequence>
<dbReference type="SUPFAM" id="SSF55073">
    <property type="entry name" value="Nucleotide cyclase"/>
    <property type="match status" value="1"/>
</dbReference>
<dbReference type="EC" id="2.7.7.65" evidence="1"/>
<dbReference type="SMART" id="SM00267">
    <property type="entry name" value="GGDEF"/>
    <property type="match status" value="1"/>
</dbReference>
<dbReference type="AlphaFoldDB" id="A0A554WIR0"/>